<dbReference type="Pfam" id="PF01381">
    <property type="entry name" value="HTH_3"/>
    <property type="match status" value="1"/>
</dbReference>
<gene>
    <name evidence="3" type="ORF">D3873_11240</name>
</gene>
<dbReference type="KEGG" id="paek:D3873_11240"/>
<organism evidence="3 4">
    <name type="scientific">Paenisporosarcina cavernae</name>
    <dbReference type="NCBI Taxonomy" id="2320858"/>
    <lineage>
        <taxon>Bacteria</taxon>
        <taxon>Bacillati</taxon>
        <taxon>Bacillota</taxon>
        <taxon>Bacilli</taxon>
        <taxon>Bacillales</taxon>
        <taxon>Caryophanaceae</taxon>
        <taxon>Paenisporosarcina</taxon>
    </lineage>
</organism>
<proteinExistence type="predicted"/>
<dbReference type="PANTHER" id="PTHR46797">
    <property type="entry name" value="HTH-TYPE TRANSCRIPTIONAL REGULATOR"/>
    <property type="match status" value="1"/>
</dbReference>
<dbReference type="InterPro" id="IPR001387">
    <property type="entry name" value="Cro/C1-type_HTH"/>
</dbReference>
<dbReference type="PROSITE" id="PS50943">
    <property type="entry name" value="HTH_CROC1"/>
    <property type="match status" value="1"/>
</dbReference>
<dbReference type="Gene3D" id="1.25.40.10">
    <property type="entry name" value="Tetratricopeptide repeat domain"/>
    <property type="match status" value="1"/>
</dbReference>
<reference evidence="4" key="1">
    <citation type="submission" date="2018-09" db="EMBL/GenBank/DDBJ databases">
        <authorList>
            <person name="Zhu H."/>
        </authorList>
    </citation>
    <scope>NUCLEOTIDE SEQUENCE [LARGE SCALE GENOMIC DNA]</scope>
    <source>
        <strain evidence="4">K2R23-3</strain>
    </source>
</reference>
<dbReference type="Proteomes" id="UP000265725">
    <property type="component" value="Chromosome"/>
</dbReference>
<dbReference type="InterPro" id="IPR010982">
    <property type="entry name" value="Lambda_DNA-bd_dom_sf"/>
</dbReference>
<dbReference type="OrthoDB" id="290878at2"/>
<evidence type="ECO:0000313" key="3">
    <source>
        <dbReference type="EMBL" id="AYC30379.1"/>
    </source>
</evidence>
<keyword evidence="4" id="KW-1185">Reference proteome</keyword>
<dbReference type="AlphaFoldDB" id="A0A385YU40"/>
<protein>
    <submittedName>
        <fullName evidence="3">XRE family transcriptional regulator</fullName>
    </submittedName>
</protein>
<dbReference type="GO" id="GO:0003677">
    <property type="term" value="F:DNA binding"/>
    <property type="evidence" value="ECO:0007669"/>
    <property type="project" value="UniProtKB-KW"/>
</dbReference>
<dbReference type="GO" id="GO:0005829">
    <property type="term" value="C:cytosol"/>
    <property type="evidence" value="ECO:0007669"/>
    <property type="project" value="TreeGrafter"/>
</dbReference>
<dbReference type="EMBL" id="CP032418">
    <property type="protein sequence ID" value="AYC30379.1"/>
    <property type="molecule type" value="Genomic_DNA"/>
</dbReference>
<evidence type="ECO:0000256" key="1">
    <source>
        <dbReference type="ARBA" id="ARBA00023125"/>
    </source>
</evidence>
<feature type="domain" description="HTH cro/C1-type" evidence="2">
    <location>
        <begin position="8"/>
        <end position="61"/>
    </location>
</feature>
<name>A0A385YU40_9BACL</name>
<dbReference type="InterPro" id="IPR011990">
    <property type="entry name" value="TPR-like_helical_dom_sf"/>
</dbReference>
<dbReference type="CDD" id="cd00093">
    <property type="entry name" value="HTH_XRE"/>
    <property type="match status" value="1"/>
</dbReference>
<accession>A0A385YU40</accession>
<dbReference type="InterPro" id="IPR050807">
    <property type="entry name" value="TransReg_Diox_bact_type"/>
</dbReference>
<evidence type="ECO:0000259" key="2">
    <source>
        <dbReference type="PROSITE" id="PS50943"/>
    </source>
</evidence>
<dbReference type="PANTHER" id="PTHR46797:SF1">
    <property type="entry name" value="METHYLPHOSPHONATE SYNTHASE"/>
    <property type="match status" value="1"/>
</dbReference>
<dbReference type="SUPFAM" id="SSF48452">
    <property type="entry name" value="TPR-like"/>
    <property type="match status" value="1"/>
</dbReference>
<dbReference type="SMART" id="SM00530">
    <property type="entry name" value="HTH_XRE"/>
    <property type="match status" value="1"/>
</dbReference>
<dbReference type="GO" id="GO:0003700">
    <property type="term" value="F:DNA-binding transcription factor activity"/>
    <property type="evidence" value="ECO:0007669"/>
    <property type="project" value="TreeGrafter"/>
</dbReference>
<keyword evidence="1" id="KW-0238">DNA-binding</keyword>
<dbReference type="RefSeq" id="WP_119884096.1">
    <property type="nucleotide sequence ID" value="NZ_CP032418.1"/>
</dbReference>
<dbReference type="SUPFAM" id="SSF47413">
    <property type="entry name" value="lambda repressor-like DNA-binding domains"/>
    <property type="match status" value="1"/>
</dbReference>
<sequence>MNELGARIKALRKEKKLTLEMLAGDKMSKGMMSLIENGKAQPSMESLQHIAKQLQVEVAELIGDGQAKFRRDLLKRAESLYETPSSYELPNYLGLIELIQPHLEKLSLNYESAKLEEYYAKACFHLKKEEWEVFYLSAKHKYEKLHLYSSYASLLLMRAMVEFQLHHYEDALTLAIKEYESFEEKTIVLDPMTKLDYLYIISVLNSAIGQDDKADLWMEEAIAYAIEKRVFYRIDDLYRLACFRAMMNGEEDKRRYYIEKLRLYADFTERKDSHEYALIMNAHFYTTFEENPEMAWSYLENFPETDDSNDFYMLEMAKYRNLTGEYTTSLELLKQVTISSNIHHPYDLSMMYDKYRVQALNEMGLGNHENALMAIEQGLKANEGIPETVYVKKLMKLQKEIESESR</sequence>
<evidence type="ECO:0000313" key="4">
    <source>
        <dbReference type="Proteomes" id="UP000265725"/>
    </source>
</evidence>